<dbReference type="AlphaFoldDB" id="C0E5Z0"/>
<protein>
    <recommendedName>
        <fullName evidence="3">DUF4261 domain-containing protein</fullName>
    </recommendedName>
</protein>
<evidence type="ECO:0000313" key="1">
    <source>
        <dbReference type="EMBL" id="EEG26023.1"/>
    </source>
</evidence>
<evidence type="ECO:0008006" key="3">
    <source>
        <dbReference type="Google" id="ProtNLM"/>
    </source>
</evidence>
<dbReference type="HOGENOM" id="CLU_879154_0_0_11"/>
<evidence type="ECO:0000313" key="2">
    <source>
        <dbReference type="Proteomes" id="UP000006247"/>
    </source>
</evidence>
<gene>
    <name evidence="1" type="ORF">CORMATOL_02422</name>
</gene>
<reference evidence="1 2" key="1">
    <citation type="submission" date="2009-01" db="EMBL/GenBank/DDBJ databases">
        <authorList>
            <person name="Fulton L."/>
            <person name="Clifton S."/>
            <person name="Chinwalla A.T."/>
            <person name="Mitreva M."/>
            <person name="Sodergren E."/>
            <person name="Weinstock G."/>
            <person name="Clifton S."/>
            <person name="Dooling D.J."/>
            <person name="Fulton B."/>
            <person name="Minx P."/>
            <person name="Pepin K.H."/>
            <person name="Johnson M."/>
            <person name="Bhonagiri V."/>
            <person name="Nash W.E."/>
            <person name="Mardis E.R."/>
            <person name="Wilson R.K."/>
        </authorList>
    </citation>
    <scope>NUCLEOTIDE SEQUENCE [LARGE SCALE GENOMIC DNA]</scope>
    <source>
        <strain evidence="1 2">ATCC 33806</strain>
    </source>
</reference>
<dbReference type="Proteomes" id="UP000006247">
    <property type="component" value="Unassembled WGS sequence"/>
</dbReference>
<comment type="caution">
    <text evidence="1">The sequence shown here is derived from an EMBL/GenBank/DDBJ whole genome shotgun (WGS) entry which is preliminary data.</text>
</comment>
<proteinExistence type="predicted"/>
<dbReference type="EMBL" id="ACEB01000039">
    <property type="protein sequence ID" value="EEG26023.1"/>
    <property type="molecule type" value="Genomic_DNA"/>
</dbReference>
<name>C0E5Z0_9CORY</name>
<accession>C0E5Z0</accession>
<organism evidence="1 2">
    <name type="scientific">Corynebacterium matruchotii ATCC 33806</name>
    <dbReference type="NCBI Taxonomy" id="566549"/>
    <lineage>
        <taxon>Bacteria</taxon>
        <taxon>Bacillati</taxon>
        <taxon>Actinomycetota</taxon>
        <taxon>Actinomycetes</taxon>
        <taxon>Mycobacteriales</taxon>
        <taxon>Corynebacteriaceae</taxon>
        <taxon>Corynebacterium</taxon>
    </lineage>
</organism>
<sequence>MKWAGFGRNPANGLRAGLAAGRVAQAVGGCIQSGSMTITALLCCHESEPPSGYDSVIRQITQDWPQLLQQGEFRNIDVFTEGEADSLSFEYQEPATGFRALITCSIAREPFEQTEELLPQSPLWPAAEPFNHQHAMHVIVTIDDVTHLNTANAADGPTAGNTPRLAVLLSQMLVSIGALFRSAFAMMWFGADHLVPMDLFTTMAKQALPHPMTEVWVLLNGDSDGKTAIGYTQGMTEFNIPEVEVVHGAPDINAALSALQEATTVLLFAGGVNIPTSHTADGVAVETPEFRYGFEYCPTVFGDSQMVLRLTEISPV</sequence>